<comment type="caution">
    <text evidence="8">The sequence shown here is derived from an EMBL/GenBank/DDBJ whole genome shotgun (WGS) entry which is preliminary data.</text>
</comment>
<accession>A0A3S5C4G6</accession>
<gene>
    <name evidence="8" type="ORF">PXEA_LOCUS28166</name>
</gene>
<dbReference type="InterPro" id="IPR052403">
    <property type="entry name" value="LINC-complex_assoc"/>
</dbReference>
<sequence>MDTSISDSTEASSPAHMARDARASGRKALLTWVVKLVSKLHNTGVEIRDFGTSWRDGHALSTLIHSIDPHLIEISTLNERTNSENLERAFQIAEDELGIPRLLDPEDVDLEKPDERSIMTYVAQFLKEYPSGPIDRVARLKQVGCLLL</sequence>
<feature type="domain" description="Calponin-homology (CH)" evidence="7">
    <location>
        <begin position="23"/>
        <end position="130"/>
    </location>
</feature>
<evidence type="ECO:0000256" key="2">
    <source>
        <dbReference type="ARBA" id="ARBA00022692"/>
    </source>
</evidence>
<evidence type="ECO:0000256" key="3">
    <source>
        <dbReference type="ARBA" id="ARBA00022737"/>
    </source>
</evidence>
<dbReference type="GO" id="GO:0051015">
    <property type="term" value="F:actin filament binding"/>
    <property type="evidence" value="ECO:0007669"/>
    <property type="project" value="TreeGrafter"/>
</dbReference>
<protein>
    <recommendedName>
        <fullName evidence="7">Calponin-homology (CH) domain-containing protein</fullName>
    </recommendedName>
</protein>
<keyword evidence="4" id="KW-1133">Transmembrane helix</keyword>
<dbReference type="FunFam" id="1.10.418.10:FF:000033">
    <property type="entry name" value="nesprin-1 isoform X1"/>
    <property type="match status" value="1"/>
</dbReference>
<dbReference type="GO" id="GO:0034993">
    <property type="term" value="C:meiotic nuclear membrane microtubule tethering complex"/>
    <property type="evidence" value="ECO:0007669"/>
    <property type="project" value="TreeGrafter"/>
</dbReference>
<dbReference type="Gene3D" id="1.10.418.10">
    <property type="entry name" value="Calponin-like domain"/>
    <property type="match status" value="1"/>
</dbReference>
<keyword evidence="2" id="KW-0812">Transmembrane</keyword>
<feature type="compositionally biased region" description="Polar residues" evidence="6">
    <location>
        <begin position="1"/>
        <end position="12"/>
    </location>
</feature>
<dbReference type="GO" id="GO:0007097">
    <property type="term" value="P:nuclear migration"/>
    <property type="evidence" value="ECO:0007669"/>
    <property type="project" value="TreeGrafter"/>
</dbReference>
<evidence type="ECO:0000256" key="1">
    <source>
        <dbReference type="ARBA" id="ARBA00004370"/>
    </source>
</evidence>
<evidence type="ECO:0000313" key="9">
    <source>
        <dbReference type="Proteomes" id="UP000784294"/>
    </source>
</evidence>
<evidence type="ECO:0000256" key="5">
    <source>
        <dbReference type="ARBA" id="ARBA00023136"/>
    </source>
</evidence>
<evidence type="ECO:0000259" key="7">
    <source>
        <dbReference type="PROSITE" id="PS50021"/>
    </source>
</evidence>
<keyword evidence="5" id="KW-0472">Membrane</keyword>
<dbReference type="SMART" id="SM00033">
    <property type="entry name" value="CH"/>
    <property type="match status" value="1"/>
</dbReference>
<comment type="subcellular location">
    <subcellularLocation>
        <location evidence="1">Membrane</location>
    </subcellularLocation>
</comment>
<dbReference type="PANTHER" id="PTHR47535">
    <property type="entry name" value="MUSCLE-SPECIFIC PROTEIN 300 KDA, ISOFORM G"/>
    <property type="match status" value="1"/>
</dbReference>
<dbReference type="PROSITE" id="PS50021">
    <property type="entry name" value="CH"/>
    <property type="match status" value="1"/>
</dbReference>
<dbReference type="GO" id="GO:0005640">
    <property type="term" value="C:nuclear outer membrane"/>
    <property type="evidence" value="ECO:0007669"/>
    <property type="project" value="TreeGrafter"/>
</dbReference>
<dbReference type="OrthoDB" id="18853at2759"/>
<proteinExistence type="predicted"/>
<evidence type="ECO:0000256" key="6">
    <source>
        <dbReference type="SAM" id="MobiDB-lite"/>
    </source>
</evidence>
<dbReference type="SUPFAM" id="SSF47576">
    <property type="entry name" value="Calponin-homology domain, CH-domain"/>
    <property type="match status" value="1"/>
</dbReference>
<evidence type="ECO:0000256" key="4">
    <source>
        <dbReference type="ARBA" id="ARBA00022989"/>
    </source>
</evidence>
<dbReference type="GO" id="GO:0005737">
    <property type="term" value="C:cytoplasm"/>
    <property type="evidence" value="ECO:0007669"/>
    <property type="project" value="TreeGrafter"/>
</dbReference>
<name>A0A3S5C4G6_9PLAT</name>
<dbReference type="Pfam" id="PF00307">
    <property type="entry name" value="CH"/>
    <property type="match status" value="1"/>
</dbReference>
<evidence type="ECO:0000313" key="8">
    <source>
        <dbReference type="EMBL" id="VEL34726.1"/>
    </source>
</evidence>
<keyword evidence="3" id="KW-0677">Repeat</keyword>
<keyword evidence="9" id="KW-1185">Reference proteome</keyword>
<feature type="region of interest" description="Disordered" evidence="6">
    <location>
        <begin position="1"/>
        <end position="20"/>
    </location>
</feature>
<dbReference type="Proteomes" id="UP000784294">
    <property type="component" value="Unassembled WGS sequence"/>
</dbReference>
<reference evidence="8" key="1">
    <citation type="submission" date="2018-11" db="EMBL/GenBank/DDBJ databases">
        <authorList>
            <consortium name="Pathogen Informatics"/>
        </authorList>
    </citation>
    <scope>NUCLEOTIDE SEQUENCE</scope>
</reference>
<dbReference type="PANTHER" id="PTHR47535:SF1">
    <property type="entry name" value="NESPRIN-1"/>
    <property type="match status" value="1"/>
</dbReference>
<dbReference type="InterPro" id="IPR001715">
    <property type="entry name" value="CH_dom"/>
</dbReference>
<organism evidence="8 9">
    <name type="scientific">Protopolystoma xenopodis</name>
    <dbReference type="NCBI Taxonomy" id="117903"/>
    <lineage>
        <taxon>Eukaryota</taxon>
        <taxon>Metazoa</taxon>
        <taxon>Spiralia</taxon>
        <taxon>Lophotrochozoa</taxon>
        <taxon>Platyhelminthes</taxon>
        <taxon>Monogenea</taxon>
        <taxon>Polyopisthocotylea</taxon>
        <taxon>Polystomatidea</taxon>
        <taxon>Polystomatidae</taxon>
        <taxon>Protopolystoma</taxon>
    </lineage>
</organism>
<dbReference type="InterPro" id="IPR036872">
    <property type="entry name" value="CH_dom_sf"/>
</dbReference>
<dbReference type="AlphaFoldDB" id="A0A3S5C4G6"/>
<dbReference type="EMBL" id="CAAALY010248264">
    <property type="protein sequence ID" value="VEL34726.1"/>
    <property type="molecule type" value="Genomic_DNA"/>
</dbReference>